<dbReference type="AlphaFoldDB" id="A0A2N0Z344"/>
<sequence length="352" mass="41957">MTIAVFLDTNIIMSDYKMVGHTFTSLLNATKQFRENETCKLLITEMNKQEVENNYASELNKAFKDLKNYYEKSRKLLLVEAPRLNKNEWKENNISEFLTKLLSIFDVHVPSENEVYLNSINRFYNKKRPFRDNKEEFKDSIIWESIYDYAVQNIEENIYFISSNYKEFAIKENESFRLHEDFDDLNGRIKYFETITDFLTEIDYLKVHHFDFREEKEIISVITEHLKDNRENDISSLDSALFNFFNNRQFSSEYIEGWGVDYYISSFKNVCIIDEMDILENEQEFIIPVAIIAEIEYAVETINPVYDNEIDDDFFIQSERIANDFFIDCEVVYNPQSNTVESINNAKVHFEV</sequence>
<dbReference type="Pfam" id="PF16289">
    <property type="entry name" value="PIN_12"/>
    <property type="match status" value="1"/>
</dbReference>
<reference evidence="2 3" key="1">
    <citation type="journal article" date="2003" name="Int. J. Syst. Evol. Microbiol.">
        <title>Bacillus nealsonii sp. nov., isolated from a spacecraft-assembly facility, whose spores are gamma-radiation resistant.</title>
        <authorList>
            <person name="Venkateswaran K."/>
            <person name="Kempf M."/>
            <person name="Chen F."/>
            <person name="Satomi M."/>
            <person name="Nicholson W."/>
            <person name="Kern R."/>
        </authorList>
    </citation>
    <scope>NUCLEOTIDE SEQUENCE [LARGE SCALE GENOMIC DNA]</scope>
    <source>
        <strain evidence="2 3">FO-92</strain>
    </source>
</reference>
<organism evidence="2 3">
    <name type="scientific">Niallia nealsonii</name>
    <dbReference type="NCBI Taxonomy" id="115979"/>
    <lineage>
        <taxon>Bacteria</taxon>
        <taxon>Bacillati</taxon>
        <taxon>Bacillota</taxon>
        <taxon>Bacilli</taxon>
        <taxon>Bacillales</taxon>
        <taxon>Bacillaceae</taxon>
        <taxon>Niallia</taxon>
    </lineage>
</organism>
<dbReference type="Proteomes" id="UP000233375">
    <property type="component" value="Unassembled WGS sequence"/>
</dbReference>
<protein>
    <recommendedName>
        <fullName evidence="1">DUF4935 domain-containing protein</fullName>
    </recommendedName>
</protein>
<accession>A0A2N0Z344</accession>
<dbReference type="EMBL" id="PISE01000017">
    <property type="protein sequence ID" value="PKG23916.1"/>
    <property type="molecule type" value="Genomic_DNA"/>
</dbReference>
<proteinExistence type="predicted"/>
<gene>
    <name evidence="2" type="ORF">CWS01_09085</name>
</gene>
<evidence type="ECO:0000313" key="3">
    <source>
        <dbReference type="Proteomes" id="UP000233375"/>
    </source>
</evidence>
<dbReference type="RefSeq" id="WP_101176880.1">
    <property type="nucleotide sequence ID" value="NZ_PISE01000017.1"/>
</dbReference>
<feature type="domain" description="DUF4935" evidence="1">
    <location>
        <begin position="5"/>
        <end position="168"/>
    </location>
</feature>
<keyword evidence="3" id="KW-1185">Reference proteome</keyword>
<dbReference type="OrthoDB" id="2779996at2"/>
<comment type="caution">
    <text evidence="2">The sequence shown here is derived from an EMBL/GenBank/DDBJ whole genome shotgun (WGS) entry which is preliminary data.</text>
</comment>
<evidence type="ECO:0000259" key="1">
    <source>
        <dbReference type="Pfam" id="PF16289"/>
    </source>
</evidence>
<name>A0A2N0Z344_9BACI</name>
<evidence type="ECO:0000313" key="2">
    <source>
        <dbReference type="EMBL" id="PKG23916.1"/>
    </source>
</evidence>
<dbReference type="InterPro" id="IPR032557">
    <property type="entry name" value="DUF4935"/>
</dbReference>